<dbReference type="CDD" id="cd00229">
    <property type="entry name" value="SGNH_hydrolase"/>
    <property type="match status" value="1"/>
</dbReference>
<feature type="chain" id="PRO_5040957861" evidence="2">
    <location>
        <begin position="33"/>
        <end position="562"/>
    </location>
</feature>
<dbReference type="SUPFAM" id="SSF52266">
    <property type="entry name" value="SGNH hydrolase"/>
    <property type="match status" value="1"/>
</dbReference>
<name>A0A9W6BI47_9CHLO</name>
<evidence type="ECO:0000313" key="3">
    <source>
        <dbReference type="EMBL" id="GLC52235.1"/>
    </source>
</evidence>
<dbReference type="InterPro" id="IPR036514">
    <property type="entry name" value="SGNH_hydro_sf"/>
</dbReference>
<dbReference type="AlphaFoldDB" id="A0A9W6BI47"/>
<feature type="compositionally biased region" description="Low complexity" evidence="1">
    <location>
        <begin position="465"/>
        <end position="475"/>
    </location>
</feature>
<dbReference type="PANTHER" id="PTHR34407">
    <property type="entry name" value="EXPRESSED PROTEIN"/>
    <property type="match status" value="1"/>
</dbReference>
<gene>
    <name evidence="3" type="primary">PLEST010295</name>
    <name evidence="3" type="ORF">PLESTB_000598900</name>
</gene>
<feature type="region of interest" description="Disordered" evidence="1">
    <location>
        <begin position="465"/>
        <end position="486"/>
    </location>
</feature>
<evidence type="ECO:0000256" key="1">
    <source>
        <dbReference type="SAM" id="MobiDB-lite"/>
    </source>
</evidence>
<keyword evidence="4" id="KW-1185">Reference proteome</keyword>
<feature type="signal peptide" evidence="2">
    <location>
        <begin position="1"/>
        <end position="32"/>
    </location>
</feature>
<dbReference type="Gene3D" id="3.40.50.1110">
    <property type="entry name" value="SGNH hydrolase"/>
    <property type="match status" value="1"/>
</dbReference>
<dbReference type="PANTHER" id="PTHR34407:SF1">
    <property type="entry name" value="SGNH HYDROLASE-TYPE ESTERASE DOMAIN-CONTAINING PROTEIN"/>
    <property type="match status" value="1"/>
</dbReference>
<proteinExistence type="predicted"/>
<comment type="caution">
    <text evidence="3">The sequence shown here is derived from an EMBL/GenBank/DDBJ whole genome shotgun (WGS) entry which is preliminary data.</text>
</comment>
<dbReference type="Proteomes" id="UP001165080">
    <property type="component" value="Unassembled WGS sequence"/>
</dbReference>
<protein>
    <submittedName>
        <fullName evidence="3">Uncharacterized protein</fullName>
    </submittedName>
</protein>
<evidence type="ECO:0000313" key="4">
    <source>
        <dbReference type="Proteomes" id="UP001165080"/>
    </source>
</evidence>
<evidence type="ECO:0000256" key="2">
    <source>
        <dbReference type="SAM" id="SignalP"/>
    </source>
</evidence>
<reference evidence="3 4" key="1">
    <citation type="journal article" date="2023" name="Commun. Biol.">
        <title>Reorganization of the ancestral sex-determining regions during the evolution of trioecy in Pleodorina starrii.</title>
        <authorList>
            <person name="Takahashi K."/>
            <person name="Suzuki S."/>
            <person name="Kawai-Toyooka H."/>
            <person name="Yamamoto K."/>
            <person name="Hamaji T."/>
            <person name="Ootsuki R."/>
            <person name="Yamaguchi H."/>
            <person name="Kawachi M."/>
            <person name="Higashiyama T."/>
            <person name="Nozaki H."/>
        </authorList>
    </citation>
    <scope>NUCLEOTIDE SEQUENCE [LARGE SCALE GENOMIC DNA]</scope>
    <source>
        <strain evidence="3 4">NIES-4479</strain>
    </source>
</reference>
<organism evidence="3 4">
    <name type="scientific">Pleodorina starrii</name>
    <dbReference type="NCBI Taxonomy" id="330485"/>
    <lineage>
        <taxon>Eukaryota</taxon>
        <taxon>Viridiplantae</taxon>
        <taxon>Chlorophyta</taxon>
        <taxon>core chlorophytes</taxon>
        <taxon>Chlorophyceae</taxon>
        <taxon>CS clade</taxon>
        <taxon>Chlamydomonadales</taxon>
        <taxon>Volvocaceae</taxon>
        <taxon>Pleodorina</taxon>
    </lineage>
</organism>
<accession>A0A9W6BI47</accession>
<keyword evidence="2" id="KW-0732">Signal</keyword>
<dbReference type="EMBL" id="BRXU01000005">
    <property type="protein sequence ID" value="GLC52235.1"/>
    <property type="molecule type" value="Genomic_DNA"/>
</dbReference>
<sequence>MPKTSSSKSSILSLRLLLWHCLFLDCFYCCLARRLLDDDETIDRLSQFMVAKSVINFGDVSMLKRLHEKLLAKQCLHIVVIGGSVTEGIYIQPPFNETGVWHQVFKSLLDARYPCVRNAGESGQHTMTVLAKGGCPSGYWNDLLSGSQEVVVYGADLVLADISVNDAMYLSGDPGHEAGSEVTHTDEYAADPENGPSHAEILMGLLLQRARRSTIASDLTCGGKYARAWTGTALVLVAASMARNDHVMELGELDPNSRWSVPARQLPVARHHGVPFIAPLHGMAPFDSRALKSWMWRHWFHDRVHPTPWGQRIVGLAVADWLTMVSEHLALRLPWVEARMGMVPYYCPRAPVATSQETLDKYVDGRKLDLLLAEPHPDKWADVLRTRNASSCKHWEVFDDKPGKFGLISAVAGSSCDLFVTPAELRSFRSIDVLHVHAYKTYEGMGVLGVSISAAPAAADGSCPSISSSSSSGGDSDSDKGGKSTKFKRTELGSLTMDCMWKPKITCPAKVELPFKMPEPAAAVPIRTVADLGMCLYVTLSVAQTDRAKNKVKIVLLDFHGM</sequence>